<keyword evidence="2" id="KW-0813">Transport</keyword>
<evidence type="ECO:0000256" key="4">
    <source>
        <dbReference type="ARBA" id="ARBA00022692"/>
    </source>
</evidence>
<evidence type="ECO:0000256" key="8">
    <source>
        <dbReference type="SAM" id="Phobius"/>
    </source>
</evidence>
<keyword evidence="6 8" id="KW-0472">Membrane</keyword>
<evidence type="ECO:0000256" key="7">
    <source>
        <dbReference type="SAM" id="MobiDB-lite"/>
    </source>
</evidence>
<sequence>MKDRHGLLSAPIGRVLLNMTLPNLIGIMTILGGSLVDIFFISQLGTEALTAVSFTFPVTLVISSIGIGIGAGVSTNLGRLMGSGHAPESRVFLYDTLCITLVIIWGLSILGCLFIDPIFSLLGANSASLPLINDYMWYWYLGAPALVLLMVGNQALRATGDTRSPAKIMMLAAIVNLILDPLLIFGIGPFPRLEIQGAAIATTISWVVAMSLSGHLIIVKRKLVQFADFDMGRLILHWKVLSHIARPAALMNVINPIANGIIMAMLARIDHAGVAAFGAGIRLESVLLIVVMALSSSLMPFIAQNLGAGQHDRAKTALLMSLRFAFVFQTLLFIPLYFYAESIAGLFTHDPLVIEWLSFYIMVLPASYGPLAIVIMVATSLNAYHRPLSSLVINVCRLMLLMLPLAALGSYVGGVKGILLALPIANTLMGIACYYLATKISEPENIKHAVPCPDNSNNNNDNKTTPTDAAALHEQVDSTKATNHLREY</sequence>
<keyword evidence="3" id="KW-1003">Cell membrane</keyword>
<evidence type="ECO:0000313" key="9">
    <source>
        <dbReference type="EMBL" id="AZG74904.1"/>
    </source>
</evidence>
<dbReference type="EMBL" id="CP034015">
    <property type="protein sequence ID" value="AZG74904.1"/>
    <property type="molecule type" value="Genomic_DNA"/>
</dbReference>
<dbReference type="InterPro" id="IPR048279">
    <property type="entry name" value="MdtK-like"/>
</dbReference>
<feature type="transmembrane region" description="Helical" evidence="8">
    <location>
        <begin position="21"/>
        <end position="42"/>
    </location>
</feature>
<dbReference type="AlphaFoldDB" id="A0A3G8LZN5"/>
<evidence type="ECO:0000313" key="10">
    <source>
        <dbReference type="Proteomes" id="UP000278035"/>
    </source>
</evidence>
<dbReference type="GO" id="GO:0005886">
    <property type="term" value="C:plasma membrane"/>
    <property type="evidence" value="ECO:0007669"/>
    <property type="project" value="UniProtKB-SubCell"/>
</dbReference>
<protein>
    <submittedName>
        <fullName evidence="9">MATE family efflux transporter</fullName>
    </submittedName>
</protein>
<comment type="subcellular location">
    <subcellularLocation>
        <location evidence="1">Cell inner membrane</location>
        <topology evidence="1">Multi-pass membrane protein</topology>
    </subcellularLocation>
</comment>
<feature type="transmembrane region" description="Helical" evidence="8">
    <location>
        <begin position="359"/>
        <end position="379"/>
    </location>
</feature>
<dbReference type="InterPro" id="IPR002528">
    <property type="entry name" value="MATE_fam"/>
</dbReference>
<feature type="transmembrane region" description="Helical" evidence="8">
    <location>
        <begin position="136"/>
        <end position="156"/>
    </location>
</feature>
<dbReference type="KEGG" id="slj:EGC82_20420"/>
<keyword evidence="5 8" id="KW-1133">Transmembrane helix</keyword>
<dbReference type="PANTHER" id="PTHR43549">
    <property type="entry name" value="MULTIDRUG RESISTANCE PROTEIN YPNP-RELATED"/>
    <property type="match status" value="1"/>
</dbReference>
<feature type="transmembrane region" description="Helical" evidence="8">
    <location>
        <begin position="391"/>
        <end position="412"/>
    </location>
</feature>
<evidence type="ECO:0000256" key="1">
    <source>
        <dbReference type="ARBA" id="ARBA00004429"/>
    </source>
</evidence>
<feature type="transmembrane region" description="Helical" evidence="8">
    <location>
        <begin position="48"/>
        <end position="71"/>
    </location>
</feature>
<dbReference type="InterPro" id="IPR052031">
    <property type="entry name" value="Membrane_Transporter-Flippase"/>
</dbReference>
<dbReference type="OrthoDB" id="9806302at2"/>
<feature type="transmembrane region" description="Helical" evidence="8">
    <location>
        <begin position="199"/>
        <end position="219"/>
    </location>
</feature>
<reference evidence="10" key="1">
    <citation type="submission" date="2018-11" db="EMBL/GenBank/DDBJ databases">
        <title>Shewanella sp. M2.</title>
        <authorList>
            <person name="Hwang Y.J."/>
            <person name="Hwang C.Y."/>
        </authorList>
    </citation>
    <scope>NUCLEOTIDE SEQUENCE [LARGE SCALE GENOMIC DNA]</scope>
    <source>
        <strain evidence="10">LMG 19866</strain>
    </source>
</reference>
<feature type="compositionally biased region" description="Low complexity" evidence="7">
    <location>
        <begin position="451"/>
        <end position="470"/>
    </location>
</feature>
<feature type="transmembrane region" description="Helical" evidence="8">
    <location>
        <begin position="418"/>
        <end position="437"/>
    </location>
</feature>
<dbReference type="Pfam" id="PF01554">
    <property type="entry name" value="MatE"/>
    <property type="match status" value="2"/>
</dbReference>
<dbReference type="GO" id="GO:0015297">
    <property type="term" value="F:antiporter activity"/>
    <property type="evidence" value="ECO:0007669"/>
    <property type="project" value="InterPro"/>
</dbReference>
<feature type="transmembrane region" description="Helical" evidence="8">
    <location>
        <begin position="286"/>
        <end position="306"/>
    </location>
</feature>
<dbReference type="NCBIfam" id="TIGR00797">
    <property type="entry name" value="matE"/>
    <property type="match status" value="1"/>
</dbReference>
<feature type="transmembrane region" description="Helical" evidence="8">
    <location>
        <begin position="168"/>
        <end position="187"/>
    </location>
</feature>
<dbReference type="Proteomes" id="UP000278035">
    <property type="component" value="Chromosome"/>
</dbReference>
<feature type="transmembrane region" description="Helical" evidence="8">
    <location>
        <begin position="92"/>
        <end position="116"/>
    </location>
</feature>
<keyword evidence="4 8" id="KW-0812">Transmembrane</keyword>
<proteinExistence type="predicted"/>
<evidence type="ECO:0000256" key="6">
    <source>
        <dbReference type="ARBA" id="ARBA00023136"/>
    </source>
</evidence>
<evidence type="ECO:0000256" key="5">
    <source>
        <dbReference type="ARBA" id="ARBA00022989"/>
    </source>
</evidence>
<dbReference type="PANTHER" id="PTHR43549:SF3">
    <property type="entry name" value="MULTIDRUG RESISTANCE PROTEIN YPNP-RELATED"/>
    <property type="match status" value="1"/>
</dbReference>
<keyword evidence="10" id="KW-1185">Reference proteome</keyword>
<feature type="region of interest" description="Disordered" evidence="7">
    <location>
        <begin position="451"/>
        <end position="488"/>
    </location>
</feature>
<evidence type="ECO:0000256" key="3">
    <source>
        <dbReference type="ARBA" id="ARBA00022475"/>
    </source>
</evidence>
<gene>
    <name evidence="9" type="ORF">EGC82_20420</name>
</gene>
<dbReference type="RefSeq" id="WP_124732372.1">
    <property type="nucleotide sequence ID" value="NZ_CBCSKC010000035.1"/>
</dbReference>
<dbReference type="GO" id="GO:0042910">
    <property type="term" value="F:xenobiotic transmembrane transporter activity"/>
    <property type="evidence" value="ECO:0007669"/>
    <property type="project" value="InterPro"/>
</dbReference>
<dbReference type="PIRSF" id="PIRSF006603">
    <property type="entry name" value="DinF"/>
    <property type="match status" value="1"/>
</dbReference>
<accession>A0A3G8LZN5</accession>
<organism evidence="9 10">
    <name type="scientific">Shewanella livingstonensis</name>
    <dbReference type="NCBI Taxonomy" id="150120"/>
    <lineage>
        <taxon>Bacteria</taxon>
        <taxon>Pseudomonadati</taxon>
        <taxon>Pseudomonadota</taxon>
        <taxon>Gammaproteobacteria</taxon>
        <taxon>Alteromonadales</taxon>
        <taxon>Shewanellaceae</taxon>
        <taxon>Shewanella</taxon>
    </lineage>
</organism>
<feature type="transmembrane region" description="Helical" evidence="8">
    <location>
        <begin position="240"/>
        <end position="266"/>
    </location>
</feature>
<evidence type="ECO:0000256" key="2">
    <source>
        <dbReference type="ARBA" id="ARBA00022448"/>
    </source>
</evidence>
<feature type="transmembrane region" description="Helical" evidence="8">
    <location>
        <begin position="318"/>
        <end position="339"/>
    </location>
</feature>
<name>A0A3G8LZN5_9GAMM</name>